<sequence length="369" mass="40372">MYKMYSRFTRRSKRNISKEVYLHQDEITSLQDSELMMQNQQYPPTFTQTSKEASMLYSMLPTIVQSRLPRIPSIRSSVNIYGLVSGRKSEETVSGATTPGSIFSSSATTLIGARSSVSIDEESTDSYFTEESLLSDEDFSQVPKNRQLQMIELSETKSGIGWKFASQGYSLLALSMKESSAISQNTRFSNTSLARQLYIHALTYLLRALPSDLSTEESMSLQTSIPKEVVESIQEESNVSEASQTSDATNASPSLLQRSVAATIIQLFILFQFILPYVKYLLTSAYQYDRTYKISEKVLSRGIVTVDTIGKSGLAVTGAIYGMGDGKVGQALTDAAAWVVEGVTGGVHEGVSGGLVMLGAKNGTSSKKK</sequence>
<evidence type="ECO:0000256" key="1">
    <source>
        <dbReference type="SAM" id="Phobius"/>
    </source>
</evidence>
<protein>
    <submittedName>
        <fullName evidence="2">Uncharacterized protein</fullName>
    </submittedName>
</protein>
<gene>
    <name evidence="2" type="ORF">OCU04_012241</name>
</gene>
<feature type="transmembrane region" description="Helical" evidence="1">
    <location>
        <begin position="260"/>
        <end position="278"/>
    </location>
</feature>
<evidence type="ECO:0000313" key="2">
    <source>
        <dbReference type="EMBL" id="KAJ8059276.1"/>
    </source>
</evidence>
<dbReference type="EMBL" id="JAPEIS010000015">
    <property type="protein sequence ID" value="KAJ8059276.1"/>
    <property type="molecule type" value="Genomic_DNA"/>
</dbReference>
<evidence type="ECO:0000313" key="3">
    <source>
        <dbReference type="Proteomes" id="UP001152300"/>
    </source>
</evidence>
<dbReference type="AlphaFoldDB" id="A0A9X0AAR3"/>
<keyword evidence="1" id="KW-0472">Membrane</keyword>
<name>A0A9X0AAR3_9HELO</name>
<dbReference type="OrthoDB" id="190201at2759"/>
<keyword evidence="1" id="KW-1133">Transmembrane helix</keyword>
<accession>A0A9X0AAR3</accession>
<proteinExistence type="predicted"/>
<keyword evidence="1" id="KW-0812">Transmembrane</keyword>
<comment type="caution">
    <text evidence="2">The sequence shown here is derived from an EMBL/GenBank/DDBJ whole genome shotgun (WGS) entry which is preliminary data.</text>
</comment>
<keyword evidence="3" id="KW-1185">Reference proteome</keyword>
<dbReference type="Proteomes" id="UP001152300">
    <property type="component" value="Unassembled WGS sequence"/>
</dbReference>
<organism evidence="2 3">
    <name type="scientific">Sclerotinia nivalis</name>
    <dbReference type="NCBI Taxonomy" id="352851"/>
    <lineage>
        <taxon>Eukaryota</taxon>
        <taxon>Fungi</taxon>
        <taxon>Dikarya</taxon>
        <taxon>Ascomycota</taxon>
        <taxon>Pezizomycotina</taxon>
        <taxon>Leotiomycetes</taxon>
        <taxon>Helotiales</taxon>
        <taxon>Sclerotiniaceae</taxon>
        <taxon>Sclerotinia</taxon>
    </lineage>
</organism>
<reference evidence="2" key="1">
    <citation type="submission" date="2022-11" db="EMBL/GenBank/DDBJ databases">
        <title>Genome Resource of Sclerotinia nivalis Strain SnTB1, a Plant Pathogen Isolated from American Ginseng.</title>
        <authorList>
            <person name="Fan S."/>
        </authorList>
    </citation>
    <scope>NUCLEOTIDE SEQUENCE</scope>
    <source>
        <strain evidence="2">SnTB1</strain>
    </source>
</reference>